<keyword evidence="6" id="KW-0732">Signal</keyword>
<sequence length="500" mass="53802">MDRRHFLASSSIGLGALGLAPGAALADAATRASFHAALKRDSRLAVYADTQGELAGAATVRGRLPADLDGVFFRNGPGRFELGGERYHHWFDGDGMAQRWQIGGGKVSHCGSFVRTQKFTEESKAGRFLYSTYGTKIDRSPMKSNDTLNAANTNLLPFNGRLYALWEGGSATELDPATLATIGLKTWRDDLKSMPFSAHPKRDPDGSLWNFGALPGTDTLALYHIGAAGAVLAAGMVNIADLTMVHDFAVSAKHLIFLVPPYTFRNDASKSFLDQHVWVGSGAGARPMRVVVVDKATLTLRRVFELPPRMVFHFGNAFDDGATTRFDAVLHEGDVLGELGGIMRGERAPVPGRSSATQITLDYAAGTAREARLFGASEFPGVMPQVATRRHRRLALLSAGGAGGNGGRILNTVNLVDTDSGKADSYRFDAGWQVEEHVLVPRRNARSETDGYLVGVAQDSGRLQTVLTVFDAAHVKDGPVALARLPYRAPHCFHGNFLPS</sequence>
<dbReference type="OrthoDB" id="6636843at2"/>
<dbReference type="Pfam" id="PF03055">
    <property type="entry name" value="RPE65"/>
    <property type="match status" value="1"/>
</dbReference>
<evidence type="ECO:0000256" key="6">
    <source>
        <dbReference type="SAM" id="SignalP"/>
    </source>
</evidence>
<feature type="binding site" evidence="5">
    <location>
        <position position="199"/>
    </location>
    <ligand>
        <name>Fe cation</name>
        <dbReference type="ChEBI" id="CHEBI:24875"/>
        <note>catalytic</note>
    </ligand>
</feature>
<dbReference type="GO" id="GO:0046872">
    <property type="term" value="F:metal ion binding"/>
    <property type="evidence" value="ECO:0007669"/>
    <property type="project" value="UniProtKB-KW"/>
</dbReference>
<dbReference type="Proteomes" id="UP000241421">
    <property type="component" value="Unassembled WGS sequence"/>
</dbReference>
<feature type="binding site" evidence="5">
    <location>
        <position position="313"/>
    </location>
    <ligand>
        <name>Fe cation</name>
        <dbReference type="ChEBI" id="CHEBI:24875"/>
        <note>catalytic</note>
    </ligand>
</feature>
<gene>
    <name evidence="7" type="ORF">C7C56_011315</name>
</gene>
<dbReference type="PANTHER" id="PTHR10543">
    <property type="entry name" value="BETA-CAROTENE DIOXYGENASE"/>
    <property type="match status" value="1"/>
</dbReference>
<dbReference type="GO" id="GO:0010436">
    <property type="term" value="F:carotenoid dioxygenase activity"/>
    <property type="evidence" value="ECO:0007669"/>
    <property type="project" value="TreeGrafter"/>
</dbReference>
<comment type="caution">
    <text evidence="7">The sequence shown here is derived from an EMBL/GenBank/DDBJ whole genome shotgun (WGS) entry which is preliminary data.</text>
</comment>
<keyword evidence="4 5" id="KW-0408">Iron</keyword>
<keyword evidence="2 5" id="KW-0479">Metal-binding</keyword>
<evidence type="ECO:0000256" key="4">
    <source>
        <dbReference type="ARBA" id="ARBA00023004"/>
    </source>
</evidence>
<protein>
    <submittedName>
        <fullName evidence="7">Apocarotenoid-15,15'-oxygenase</fullName>
    </submittedName>
</protein>
<organism evidence="7 8">
    <name type="scientific">Massilia glaciei</name>
    <dbReference type="NCBI Taxonomy" id="1524097"/>
    <lineage>
        <taxon>Bacteria</taxon>
        <taxon>Pseudomonadati</taxon>
        <taxon>Pseudomonadota</taxon>
        <taxon>Betaproteobacteria</taxon>
        <taxon>Burkholderiales</taxon>
        <taxon>Oxalobacteraceae</taxon>
        <taxon>Telluria group</taxon>
        <taxon>Massilia</taxon>
    </lineage>
</organism>
<feature type="chain" id="PRO_5015415482" evidence="6">
    <location>
        <begin position="27"/>
        <end position="500"/>
    </location>
</feature>
<evidence type="ECO:0000256" key="3">
    <source>
        <dbReference type="ARBA" id="ARBA00023002"/>
    </source>
</evidence>
<keyword evidence="8" id="KW-1185">Reference proteome</keyword>
<comment type="cofactor">
    <cofactor evidence="5">
        <name>Fe(2+)</name>
        <dbReference type="ChEBI" id="CHEBI:29033"/>
    </cofactor>
    <text evidence="5">Binds 1 Fe(2+) ion per subunit.</text>
</comment>
<dbReference type="InterPro" id="IPR004294">
    <property type="entry name" value="Carotenoid_Oase"/>
</dbReference>
<evidence type="ECO:0000256" key="1">
    <source>
        <dbReference type="ARBA" id="ARBA00006787"/>
    </source>
</evidence>
<comment type="similarity">
    <text evidence="1">Belongs to the carotenoid oxygenase family.</text>
</comment>
<name>A0A2U2HM89_9BURK</name>
<keyword evidence="3" id="KW-0560">Oxidoreductase</keyword>
<reference evidence="7 8" key="1">
    <citation type="submission" date="2018-04" db="EMBL/GenBank/DDBJ databases">
        <title>Massilia violaceinigra sp. nov., a novel purple-pigmented bacterium isolated from Tianshan glacier, Xinjiang, China.</title>
        <authorList>
            <person name="Wang H."/>
        </authorList>
    </citation>
    <scope>NUCLEOTIDE SEQUENCE [LARGE SCALE GENOMIC DNA]</scope>
    <source>
        <strain evidence="7 8">B448-2</strain>
    </source>
</reference>
<dbReference type="GO" id="GO:0016121">
    <property type="term" value="P:carotene catabolic process"/>
    <property type="evidence" value="ECO:0007669"/>
    <property type="project" value="TreeGrafter"/>
</dbReference>
<feature type="binding site" evidence="5">
    <location>
        <position position="494"/>
    </location>
    <ligand>
        <name>Fe cation</name>
        <dbReference type="ChEBI" id="CHEBI:24875"/>
        <note>catalytic</note>
    </ligand>
</feature>
<evidence type="ECO:0000313" key="8">
    <source>
        <dbReference type="Proteomes" id="UP000241421"/>
    </source>
</evidence>
<dbReference type="PANTHER" id="PTHR10543:SF89">
    <property type="entry name" value="CAROTENOID 9,10(9',10')-CLEAVAGE DIOXYGENASE 1"/>
    <property type="match status" value="1"/>
</dbReference>
<dbReference type="AlphaFoldDB" id="A0A2U2HM89"/>
<accession>A0A2U2HM89</accession>
<evidence type="ECO:0000313" key="7">
    <source>
        <dbReference type="EMBL" id="PWF48545.1"/>
    </source>
</evidence>
<feature type="signal peptide" evidence="6">
    <location>
        <begin position="1"/>
        <end position="26"/>
    </location>
</feature>
<dbReference type="RefSeq" id="WP_106757510.1">
    <property type="nucleotide sequence ID" value="NZ_PXWF02000182.1"/>
</dbReference>
<evidence type="ECO:0000256" key="5">
    <source>
        <dbReference type="PIRSR" id="PIRSR604294-1"/>
    </source>
</evidence>
<dbReference type="PROSITE" id="PS51318">
    <property type="entry name" value="TAT"/>
    <property type="match status" value="1"/>
</dbReference>
<evidence type="ECO:0000256" key="2">
    <source>
        <dbReference type="ARBA" id="ARBA00022723"/>
    </source>
</evidence>
<dbReference type="EMBL" id="PXWF02000182">
    <property type="protein sequence ID" value="PWF48545.1"/>
    <property type="molecule type" value="Genomic_DNA"/>
</dbReference>
<dbReference type="InterPro" id="IPR006311">
    <property type="entry name" value="TAT_signal"/>
</dbReference>
<feature type="binding site" evidence="5">
    <location>
        <position position="246"/>
    </location>
    <ligand>
        <name>Fe cation</name>
        <dbReference type="ChEBI" id="CHEBI:24875"/>
        <note>catalytic</note>
    </ligand>
</feature>
<proteinExistence type="inferred from homology"/>